<dbReference type="PANTHER" id="PTHR42791:SF14">
    <property type="entry name" value="N-ACETYLTRANSFERASE DOMAIN-CONTAINING PROTEIN"/>
    <property type="match status" value="1"/>
</dbReference>
<dbReference type="PROSITE" id="PS51186">
    <property type="entry name" value="GNAT"/>
    <property type="match status" value="1"/>
</dbReference>
<dbReference type="InParanoid" id="A0A165DGR1"/>
<dbReference type="SUPFAM" id="SSF55729">
    <property type="entry name" value="Acyl-CoA N-acyltransferases (Nat)"/>
    <property type="match status" value="1"/>
</dbReference>
<dbReference type="Gene3D" id="3.40.630.30">
    <property type="match status" value="1"/>
</dbReference>
<evidence type="ECO:0000259" key="1">
    <source>
        <dbReference type="PROSITE" id="PS51186"/>
    </source>
</evidence>
<dbReference type="PANTHER" id="PTHR42791">
    <property type="entry name" value="GNAT FAMILY ACETYLTRANSFERASE"/>
    <property type="match status" value="1"/>
</dbReference>
<reference evidence="2 3" key="1">
    <citation type="journal article" date="2016" name="Mol. Biol. Evol.">
        <title>Comparative Genomics of Early-Diverging Mushroom-Forming Fungi Provides Insights into the Origins of Lignocellulose Decay Capabilities.</title>
        <authorList>
            <person name="Nagy L.G."/>
            <person name="Riley R."/>
            <person name="Tritt A."/>
            <person name="Adam C."/>
            <person name="Daum C."/>
            <person name="Floudas D."/>
            <person name="Sun H."/>
            <person name="Yadav J.S."/>
            <person name="Pangilinan J."/>
            <person name="Larsson K.H."/>
            <person name="Matsuura K."/>
            <person name="Barry K."/>
            <person name="Labutti K."/>
            <person name="Kuo R."/>
            <person name="Ohm R.A."/>
            <person name="Bhattacharya S.S."/>
            <person name="Shirouzu T."/>
            <person name="Yoshinaga Y."/>
            <person name="Martin F.M."/>
            <person name="Grigoriev I.V."/>
            <person name="Hibbett D.S."/>
        </authorList>
    </citation>
    <scope>NUCLEOTIDE SEQUENCE [LARGE SCALE GENOMIC DNA]</scope>
    <source>
        <strain evidence="2 3">HHB12029</strain>
    </source>
</reference>
<accession>A0A165DGR1</accession>
<gene>
    <name evidence="2" type="ORF">EXIGLDRAFT_654962</name>
</gene>
<protein>
    <recommendedName>
        <fullName evidence="1">N-acetyltransferase domain-containing protein</fullName>
    </recommendedName>
</protein>
<sequence length="98" mass="10630">MHRKVMAERPHISLHILATLPAYQGQGAASALLHHLTAEADANSLPAYLEAAPGSVPVYEKFGFVAVDTITLPALPDRAEEWEVIMLREPEAPHGLDP</sequence>
<dbReference type="AlphaFoldDB" id="A0A165DGR1"/>
<dbReference type="Pfam" id="PF13673">
    <property type="entry name" value="Acetyltransf_10"/>
    <property type="match status" value="1"/>
</dbReference>
<keyword evidence="3" id="KW-1185">Reference proteome</keyword>
<dbReference type="OrthoDB" id="2744543at2759"/>
<dbReference type="EMBL" id="KV426222">
    <property type="protein sequence ID" value="KZV84496.1"/>
    <property type="molecule type" value="Genomic_DNA"/>
</dbReference>
<dbReference type="GO" id="GO:0016747">
    <property type="term" value="F:acyltransferase activity, transferring groups other than amino-acyl groups"/>
    <property type="evidence" value="ECO:0007669"/>
    <property type="project" value="InterPro"/>
</dbReference>
<feature type="domain" description="N-acetyltransferase" evidence="1">
    <location>
        <begin position="1"/>
        <end position="91"/>
    </location>
</feature>
<name>A0A165DGR1_EXIGL</name>
<dbReference type="STRING" id="1314781.A0A165DGR1"/>
<dbReference type="InterPro" id="IPR016181">
    <property type="entry name" value="Acyl_CoA_acyltransferase"/>
</dbReference>
<evidence type="ECO:0000313" key="2">
    <source>
        <dbReference type="EMBL" id="KZV84496.1"/>
    </source>
</evidence>
<dbReference type="CDD" id="cd04301">
    <property type="entry name" value="NAT_SF"/>
    <property type="match status" value="1"/>
</dbReference>
<dbReference type="InterPro" id="IPR000182">
    <property type="entry name" value="GNAT_dom"/>
</dbReference>
<dbReference type="InterPro" id="IPR052523">
    <property type="entry name" value="Trichothecene_AcTrans"/>
</dbReference>
<proteinExistence type="predicted"/>
<evidence type="ECO:0000313" key="3">
    <source>
        <dbReference type="Proteomes" id="UP000077266"/>
    </source>
</evidence>
<organism evidence="2 3">
    <name type="scientific">Exidia glandulosa HHB12029</name>
    <dbReference type="NCBI Taxonomy" id="1314781"/>
    <lineage>
        <taxon>Eukaryota</taxon>
        <taxon>Fungi</taxon>
        <taxon>Dikarya</taxon>
        <taxon>Basidiomycota</taxon>
        <taxon>Agaricomycotina</taxon>
        <taxon>Agaricomycetes</taxon>
        <taxon>Auriculariales</taxon>
        <taxon>Exidiaceae</taxon>
        <taxon>Exidia</taxon>
    </lineage>
</organism>
<dbReference type="Proteomes" id="UP000077266">
    <property type="component" value="Unassembled WGS sequence"/>
</dbReference>